<dbReference type="HOGENOM" id="CLU_010982_3_1_1"/>
<dbReference type="STRING" id="7757.ENSPMAP00000000152"/>
<feature type="active site" evidence="2 3">
    <location>
        <position position="165"/>
    </location>
</feature>
<reference evidence="5" key="2">
    <citation type="submission" date="2025-09" db="UniProtKB">
        <authorList>
            <consortium name="Ensembl"/>
        </authorList>
    </citation>
    <scope>IDENTIFICATION</scope>
</reference>
<protein>
    <recommendedName>
        <fullName evidence="4">Calpain catalytic domain-containing protein</fullName>
    </recommendedName>
</protein>
<dbReference type="Gene3D" id="3.90.70.10">
    <property type="entry name" value="Cysteine proteinases"/>
    <property type="match status" value="1"/>
</dbReference>
<evidence type="ECO:0000256" key="1">
    <source>
        <dbReference type="ARBA" id="ARBA00007623"/>
    </source>
</evidence>
<dbReference type="Ensembl" id="ENSPMAT00000000152.1">
    <property type="protein sequence ID" value="ENSPMAP00000000152.1"/>
    <property type="gene ID" value="ENSPMAG00000000135.1"/>
</dbReference>
<keyword evidence="3" id="KW-0788">Thiol protease</keyword>
<dbReference type="GO" id="GO:0006508">
    <property type="term" value="P:proteolysis"/>
    <property type="evidence" value="ECO:0007669"/>
    <property type="project" value="UniProtKB-KW"/>
</dbReference>
<dbReference type="InterPro" id="IPR022684">
    <property type="entry name" value="Calpain_cysteine_protease"/>
</dbReference>
<dbReference type="GO" id="GO:0004198">
    <property type="term" value="F:calcium-dependent cysteine-type endopeptidase activity"/>
    <property type="evidence" value="ECO:0007669"/>
    <property type="project" value="InterPro"/>
</dbReference>
<feature type="active site" evidence="2 3">
    <location>
        <position position="189"/>
    </location>
</feature>
<evidence type="ECO:0000256" key="2">
    <source>
        <dbReference type="PIRSR" id="PIRSR622684-1"/>
    </source>
</evidence>
<keyword evidence="3" id="KW-0378">Hydrolase</keyword>
<sequence length="228" mass="25727">GDCWFLAAISSLTLNERLLGRVVPMQQGFGTRHAYAGIFHFKFWRYGEWVDVVVDDRLPTLKGKLAFVRSCESNEFWGALLEKAYAKVCGSYEALRSGRFTEALVDFTGGVKEHYLLGEAPPPDLWLFLKRAENAGSLLSCSGVGERVPRTRPEQKTRDGLVLGHAYSITGVERVKVDGEVVELVRLRNPWGKVEWNGAWSDSSPVWKCVDCDAKRKLQVKLEDGEFW</sequence>
<dbReference type="SMART" id="SM00230">
    <property type="entry name" value="CysPc"/>
    <property type="match status" value="1"/>
</dbReference>
<dbReference type="PANTHER" id="PTHR10183">
    <property type="entry name" value="CALPAIN"/>
    <property type="match status" value="1"/>
</dbReference>
<dbReference type="AlphaFoldDB" id="S4R4M3"/>
<dbReference type="PROSITE" id="PS50203">
    <property type="entry name" value="CALPAIN_CAT"/>
    <property type="match status" value="1"/>
</dbReference>
<proteinExistence type="inferred from homology"/>
<dbReference type="Pfam" id="PF00648">
    <property type="entry name" value="Peptidase_C2"/>
    <property type="match status" value="1"/>
</dbReference>
<dbReference type="CDD" id="cd00044">
    <property type="entry name" value="CysPc"/>
    <property type="match status" value="1"/>
</dbReference>
<dbReference type="InterPro" id="IPR038765">
    <property type="entry name" value="Papain-like_cys_pep_sf"/>
</dbReference>
<dbReference type="FunFam" id="3.90.70.10:FF:000114">
    <property type="entry name" value="Calpain a"/>
    <property type="match status" value="1"/>
</dbReference>
<evidence type="ECO:0000313" key="5">
    <source>
        <dbReference type="Ensembl" id="ENSPMAP00000000152.1"/>
    </source>
</evidence>
<dbReference type="InterPro" id="IPR001300">
    <property type="entry name" value="Peptidase_C2_calpain_cat"/>
</dbReference>
<dbReference type="PRINTS" id="PR00704">
    <property type="entry name" value="CALPAIN"/>
</dbReference>
<dbReference type="SUPFAM" id="SSF54001">
    <property type="entry name" value="Cysteine proteinases"/>
    <property type="match status" value="1"/>
</dbReference>
<dbReference type="GeneTree" id="ENSGT00940000156092"/>
<accession>S4R4M3</accession>
<evidence type="ECO:0000259" key="4">
    <source>
        <dbReference type="PROSITE" id="PS50203"/>
    </source>
</evidence>
<organism evidence="5">
    <name type="scientific">Petromyzon marinus</name>
    <name type="common">Sea lamprey</name>
    <dbReference type="NCBI Taxonomy" id="7757"/>
    <lineage>
        <taxon>Eukaryota</taxon>
        <taxon>Metazoa</taxon>
        <taxon>Chordata</taxon>
        <taxon>Craniata</taxon>
        <taxon>Vertebrata</taxon>
        <taxon>Cyclostomata</taxon>
        <taxon>Hyperoartia</taxon>
        <taxon>Petromyzontiformes</taxon>
        <taxon>Petromyzontidae</taxon>
        <taxon>Petromyzon</taxon>
    </lineage>
</organism>
<evidence type="ECO:0000256" key="3">
    <source>
        <dbReference type="PROSITE-ProRule" id="PRU00239"/>
    </source>
</evidence>
<comment type="similarity">
    <text evidence="1">Belongs to the peptidase C2 family.</text>
</comment>
<reference evidence="5" key="1">
    <citation type="submission" date="2025-08" db="UniProtKB">
        <authorList>
            <consortium name="Ensembl"/>
        </authorList>
    </citation>
    <scope>IDENTIFICATION</scope>
</reference>
<dbReference type="OMA" id="VELMICK"/>
<dbReference type="GO" id="GO:0005737">
    <property type="term" value="C:cytoplasm"/>
    <property type="evidence" value="ECO:0007669"/>
    <property type="project" value="TreeGrafter"/>
</dbReference>
<name>S4R4M3_PETMA</name>
<keyword evidence="3" id="KW-0645">Protease</keyword>
<feature type="active site" evidence="2 3">
    <location>
        <position position="3"/>
    </location>
</feature>
<feature type="domain" description="Calpain catalytic" evidence="4">
    <location>
        <begin position="1"/>
        <end position="228"/>
    </location>
</feature>
<dbReference type="PANTHER" id="PTHR10183:SF427">
    <property type="entry name" value="CALPAIN-9-LIKE ISOFORM X1"/>
    <property type="match status" value="1"/>
</dbReference>